<evidence type="ECO:0000256" key="7">
    <source>
        <dbReference type="ARBA" id="ARBA00023015"/>
    </source>
</evidence>
<dbReference type="Pfam" id="PF00172">
    <property type="entry name" value="Zn_clus"/>
    <property type="match status" value="1"/>
</dbReference>
<gene>
    <name evidence="16" type="ORF">AO440_004108</name>
</gene>
<evidence type="ECO:0000256" key="11">
    <source>
        <dbReference type="ARBA" id="ARBA00023242"/>
    </source>
</evidence>
<evidence type="ECO:0000256" key="12">
    <source>
        <dbReference type="ARBA" id="ARBA00037679"/>
    </source>
</evidence>
<feature type="domain" description="Zn(2)-C6 fungal-type" evidence="15">
    <location>
        <begin position="17"/>
        <end position="48"/>
    </location>
</feature>
<dbReference type="InterPro" id="IPR036864">
    <property type="entry name" value="Zn2-C6_fun-type_DNA-bd_sf"/>
</dbReference>
<dbReference type="AlphaFoldDB" id="A0A0W0CY22"/>
<evidence type="ECO:0000259" key="15">
    <source>
        <dbReference type="PROSITE" id="PS50048"/>
    </source>
</evidence>
<comment type="caution">
    <text evidence="16">The sequence shown here is derived from an EMBL/GenBank/DDBJ whole genome shotgun (WGS) entry which is preliminary data.</text>
</comment>
<dbReference type="VEuPathDB" id="FungiDB:GVI51_M05863"/>
<organism evidence="16 17">
    <name type="scientific">Candida glabrata</name>
    <name type="common">Yeast</name>
    <name type="synonym">Torulopsis glabrata</name>
    <dbReference type="NCBI Taxonomy" id="5478"/>
    <lineage>
        <taxon>Eukaryota</taxon>
        <taxon>Fungi</taxon>
        <taxon>Dikarya</taxon>
        <taxon>Ascomycota</taxon>
        <taxon>Saccharomycotina</taxon>
        <taxon>Saccharomycetes</taxon>
        <taxon>Saccharomycetales</taxon>
        <taxon>Saccharomycetaceae</taxon>
        <taxon>Nakaseomyces</taxon>
    </lineage>
</organism>
<dbReference type="InterPro" id="IPR050675">
    <property type="entry name" value="OAF3"/>
</dbReference>
<evidence type="ECO:0000256" key="3">
    <source>
        <dbReference type="ARBA" id="ARBA00022490"/>
    </source>
</evidence>
<dbReference type="PANTHER" id="PTHR31069:SF33">
    <property type="entry name" value="OLEATE ACTIVATED TRANSCRIPTION FACTOR 3"/>
    <property type="match status" value="1"/>
</dbReference>
<dbReference type="Gene3D" id="4.10.240.10">
    <property type="entry name" value="Zn(2)-C6 fungal-type DNA-binding domain"/>
    <property type="match status" value="1"/>
</dbReference>
<evidence type="ECO:0000256" key="2">
    <source>
        <dbReference type="ARBA" id="ARBA00004496"/>
    </source>
</evidence>
<dbReference type="VEuPathDB" id="FungiDB:GWK60_M05863"/>
<evidence type="ECO:0000256" key="13">
    <source>
        <dbReference type="ARBA" id="ARBA00038234"/>
    </source>
</evidence>
<accession>A0A0W0CY22</accession>
<protein>
    <recommendedName>
        <fullName evidence="14">Oleate activated transcription factor 3</fullName>
    </recommendedName>
</protein>
<evidence type="ECO:0000256" key="5">
    <source>
        <dbReference type="ARBA" id="ARBA00022723"/>
    </source>
</evidence>
<evidence type="ECO:0000256" key="4">
    <source>
        <dbReference type="ARBA" id="ARBA00022491"/>
    </source>
</evidence>
<dbReference type="VEuPathDB" id="FungiDB:B1J91_M05907g"/>
<name>A0A0W0CY22_CANGB</name>
<dbReference type="GO" id="GO:0008270">
    <property type="term" value="F:zinc ion binding"/>
    <property type="evidence" value="ECO:0007669"/>
    <property type="project" value="InterPro"/>
</dbReference>
<dbReference type="GO" id="GO:0045944">
    <property type="term" value="P:positive regulation of transcription by RNA polymerase II"/>
    <property type="evidence" value="ECO:0007669"/>
    <property type="project" value="TreeGrafter"/>
</dbReference>
<reference evidence="16 17" key="1">
    <citation type="submission" date="2015-10" db="EMBL/GenBank/DDBJ databases">
        <title>Draft genomes sequences of Candida glabrata isolates 1A, 1B, 2A, 2B, 3A and 3B.</title>
        <authorList>
            <person name="Haavelsrud O.E."/>
            <person name="Gaustad P."/>
        </authorList>
    </citation>
    <scope>NUCLEOTIDE SEQUENCE [LARGE SCALE GENOMIC DNA]</scope>
    <source>
        <strain evidence="16">910700640</strain>
    </source>
</reference>
<keyword evidence="11" id="KW-0539">Nucleus</keyword>
<comment type="similarity">
    <text evidence="13">Belongs to the OAF3 family.</text>
</comment>
<dbReference type="PANTHER" id="PTHR31069">
    <property type="entry name" value="OLEATE-ACTIVATED TRANSCRIPTION FACTOR 1-RELATED"/>
    <property type="match status" value="1"/>
</dbReference>
<evidence type="ECO:0000256" key="8">
    <source>
        <dbReference type="ARBA" id="ARBA00023125"/>
    </source>
</evidence>
<dbReference type="GO" id="GO:0005739">
    <property type="term" value="C:mitochondrion"/>
    <property type="evidence" value="ECO:0007669"/>
    <property type="project" value="UniProtKB-SubCell"/>
</dbReference>
<evidence type="ECO:0000256" key="14">
    <source>
        <dbReference type="ARBA" id="ARBA00040584"/>
    </source>
</evidence>
<evidence type="ECO:0000313" key="17">
    <source>
        <dbReference type="Proteomes" id="UP000054886"/>
    </source>
</evidence>
<keyword evidence="4" id="KW-0678">Repressor</keyword>
<dbReference type="PROSITE" id="PS50048">
    <property type="entry name" value="ZN2_CY6_FUNGAL_2"/>
    <property type="match status" value="1"/>
</dbReference>
<dbReference type="Proteomes" id="UP000054886">
    <property type="component" value="Unassembled WGS sequence"/>
</dbReference>
<evidence type="ECO:0000256" key="6">
    <source>
        <dbReference type="ARBA" id="ARBA00022833"/>
    </source>
</evidence>
<keyword evidence="3" id="KW-0963">Cytoplasm</keyword>
<comment type="function">
    <text evidence="12">Transcriptional inhibitor with a significantly increased number of target genes in response to oleate.</text>
</comment>
<proteinExistence type="inferred from homology"/>
<comment type="subcellular location">
    <subcellularLocation>
        <location evidence="2">Cytoplasm</location>
    </subcellularLocation>
    <subcellularLocation>
        <location evidence="1">Mitochondrion</location>
    </subcellularLocation>
</comment>
<evidence type="ECO:0000256" key="10">
    <source>
        <dbReference type="ARBA" id="ARBA00023163"/>
    </source>
</evidence>
<evidence type="ECO:0000313" key="16">
    <source>
        <dbReference type="EMBL" id="KTB04135.1"/>
    </source>
</evidence>
<evidence type="ECO:0000256" key="9">
    <source>
        <dbReference type="ARBA" id="ARBA00023128"/>
    </source>
</evidence>
<dbReference type="CDD" id="cd00067">
    <property type="entry name" value="GAL4"/>
    <property type="match status" value="1"/>
</dbReference>
<dbReference type="GO" id="GO:0000978">
    <property type="term" value="F:RNA polymerase II cis-regulatory region sequence-specific DNA binding"/>
    <property type="evidence" value="ECO:0007669"/>
    <property type="project" value="TreeGrafter"/>
</dbReference>
<dbReference type="EMBL" id="LLZZ01000117">
    <property type="protein sequence ID" value="KTB04135.1"/>
    <property type="molecule type" value="Genomic_DNA"/>
</dbReference>
<dbReference type="InterPro" id="IPR001138">
    <property type="entry name" value="Zn2Cys6_DnaBD"/>
</dbReference>
<keyword evidence="10" id="KW-0804">Transcription</keyword>
<dbReference type="SMART" id="SM00066">
    <property type="entry name" value="GAL4"/>
    <property type="match status" value="1"/>
</dbReference>
<keyword evidence="6" id="KW-0862">Zinc</keyword>
<keyword evidence="9" id="KW-0496">Mitochondrion</keyword>
<dbReference type="SUPFAM" id="SSF57701">
    <property type="entry name" value="Zn2/Cys6 DNA-binding domain"/>
    <property type="match status" value="1"/>
</dbReference>
<evidence type="ECO:0000256" key="1">
    <source>
        <dbReference type="ARBA" id="ARBA00004173"/>
    </source>
</evidence>
<dbReference type="GO" id="GO:0000981">
    <property type="term" value="F:DNA-binding transcription factor activity, RNA polymerase II-specific"/>
    <property type="evidence" value="ECO:0007669"/>
    <property type="project" value="InterPro"/>
</dbReference>
<keyword evidence="8" id="KW-0238">DNA-binding</keyword>
<dbReference type="VEuPathDB" id="FungiDB:CAGL0M05907g"/>
<sequence length="891" mass="103426">MEEPKKVTKSRRRPMLVCVNCRKRKSKCDRQLPCSKCIQHGDTDTCTYLNDVPIGKKNNVPNTQVTPNSSSPSIVINLHQNGNDYKTKNLNGQDNTLLKEINNNIWGRNSPIFPDSSDHSPPTQVFGDGPNLKPKVIGHCRYSGENQYINMVPKGYLIEVKRSSVTRYAMWTSTSVEYRDPYLSCMLMFKKGAVKATTEQMKKKMKFKNLPNSFALFTAFDNADDGKDKPNLNHAKIFNKFAEYRQQKSIGDLSEDHILDTKDLPRRQAVENCVLMFAKFHLCPLLPLFNLPHLMEEVKIFYDNVEKTGKVSTKNGDNWIYCIILLLTKICKLAICMSNIPGDDVSPIAQLDTTRFIPLVHKYIMNHNLFRKCTLHQLQVLLLLRFYNWCAPEDGDGQQGQQNSILMGMIISSAKELGIGWDLFTPGFPVGIDISDGSRPSAQHMNAEEYTTLYQKIWCYILFWDRKMLLVNGQNCIIQRSRDTDYSLLEATFSKEDGSEFFRYFIHLDSLLLEINDLISSNPTKVNITALNNCMTSLEEEFRNIHTIVNSREILQSNDDPRFFEVSWNIKIARACILHAEVVSYEKECDFVRCHYAIQKLWEIVLSMCSDCMEYWSQRSEAFLGSLNNFYTNRIVEIAADRLVHFVKAIILRLHRFHNVKAEDKQILVQFMHKFCSLYFTNFGREYFRCFKSLFNLKMDYRVLSYSSVKDPWTVMLTFILHEMSYGEQPEGKLSLRDRLPLIAKLHDKLSYMPSSFKNHDLILDAWQTSIYPICRYDEHFQLNLYISEIKKLDEHYKIDKDKNLFESFYNNEVKLFGEEFGTQESCNSAFQKDSSEPPQETITLDEWGTFSGPYEGNDILLASETDSKALRYNDQLIQEIFNPKDFLPFL</sequence>
<dbReference type="PROSITE" id="PS00463">
    <property type="entry name" value="ZN2_CY6_FUNGAL_1"/>
    <property type="match status" value="1"/>
</dbReference>
<keyword evidence="5" id="KW-0479">Metal-binding</keyword>
<dbReference type="GO" id="GO:0005634">
    <property type="term" value="C:nucleus"/>
    <property type="evidence" value="ECO:0007669"/>
    <property type="project" value="TreeGrafter"/>
</dbReference>
<keyword evidence="7" id="KW-0805">Transcription regulation</keyword>